<feature type="region of interest" description="Disordered" evidence="1">
    <location>
        <begin position="1"/>
        <end position="36"/>
    </location>
</feature>
<evidence type="ECO:0000259" key="2">
    <source>
        <dbReference type="Pfam" id="PF13691"/>
    </source>
</evidence>
<keyword evidence="4" id="KW-1185">Reference proteome</keyword>
<dbReference type="GO" id="GO:0046872">
    <property type="term" value="F:metal ion binding"/>
    <property type="evidence" value="ECO:0007669"/>
    <property type="project" value="UniProtKB-KW"/>
</dbReference>
<dbReference type="EMBL" id="PVTD01000001">
    <property type="protein sequence ID" value="PRY26903.1"/>
    <property type="molecule type" value="Genomic_DNA"/>
</dbReference>
<sequence>MTNDHRDDPQHPTPTNAEADGPQDPSRRDLLKGAGAGAGAVAAGAVGLGAGTAEAHPADGPLGEALKNPYGGRPAGGISLPEYFRPTKYMTGSNANYFPLSEELGPDEMRISFCGSTPFPPREDQAGTCIMVELGNGKRFFFDFGSGSLRNIISMQVPAQLINDIFVTHLHVDHYADIPYLYPFRAWAGGYTPLRIHGPSGRTPELGTQGMVDGMKQMLKWHLEAFDVFPIGDGYEIEVNEFDFRKEGGIVYDEDGVVVRSWPRSHAKDGAVGYRLDWNGLSFVWTGDGRPDELSREYGKGADVFVTEMSGQDIGQLMTYKYGIPQQLFNYTIDTHHTSHYAVGKLFADAKPRLGMVTHFTQDDDIDAEMLAGIRAHWDGLFQWGIDVAVVNVTKEAIWYRKAALPGKSGQVPPFRELAAAAKAGRIELPDEIVLPNPRRTREEQQDQAYRDMEIDPKEYYPSDVFRAPDGDWPNDFTVKVSDIIQTDDDK</sequence>
<protein>
    <submittedName>
        <fullName evidence="3">Secreted protein</fullName>
    </submittedName>
</protein>
<dbReference type="Pfam" id="PF13691">
    <property type="entry name" value="Lactamase_B_4"/>
    <property type="match status" value="1"/>
</dbReference>
<dbReference type="Proteomes" id="UP000239480">
    <property type="component" value="Unassembled WGS sequence"/>
</dbReference>
<organism evidence="3 4">
    <name type="scientific">Aliiruegeria haliotis</name>
    <dbReference type="NCBI Taxonomy" id="1280846"/>
    <lineage>
        <taxon>Bacteria</taxon>
        <taxon>Pseudomonadati</taxon>
        <taxon>Pseudomonadota</taxon>
        <taxon>Alphaproteobacteria</taxon>
        <taxon>Rhodobacterales</taxon>
        <taxon>Roseobacteraceae</taxon>
        <taxon>Aliiruegeria</taxon>
    </lineage>
</organism>
<dbReference type="RefSeq" id="WP_106203608.1">
    <property type="nucleotide sequence ID" value="NZ_PVTD01000001.1"/>
</dbReference>
<dbReference type="PANTHER" id="PTHR46018:SF2">
    <property type="entry name" value="ZINC PHOSPHODIESTERASE ELAC PROTEIN 1"/>
    <property type="match status" value="1"/>
</dbReference>
<proteinExistence type="predicted"/>
<dbReference type="InterPro" id="IPR027794">
    <property type="entry name" value="tRNase_Z_dom"/>
</dbReference>
<dbReference type="AlphaFoldDB" id="A0A2T0S0S8"/>
<dbReference type="PANTHER" id="PTHR46018">
    <property type="entry name" value="ZINC PHOSPHODIESTERASE ELAC PROTEIN 1"/>
    <property type="match status" value="1"/>
</dbReference>
<dbReference type="InterPro" id="IPR019546">
    <property type="entry name" value="TAT_signal_bac_arc"/>
</dbReference>
<evidence type="ECO:0000313" key="4">
    <source>
        <dbReference type="Proteomes" id="UP000239480"/>
    </source>
</evidence>
<dbReference type="NCBIfam" id="TIGR01409">
    <property type="entry name" value="TAT_signal_seq"/>
    <property type="match status" value="1"/>
</dbReference>
<comment type="caution">
    <text evidence="3">The sequence shown here is derived from an EMBL/GenBank/DDBJ whole genome shotgun (WGS) entry which is preliminary data.</text>
</comment>
<reference evidence="3 4" key="1">
    <citation type="submission" date="2018-03" db="EMBL/GenBank/DDBJ databases">
        <title>Genomic Encyclopedia of Archaeal and Bacterial Type Strains, Phase II (KMG-II): from individual species to whole genera.</title>
        <authorList>
            <person name="Goeker M."/>
        </authorList>
    </citation>
    <scope>NUCLEOTIDE SEQUENCE [LARGE SCALE GENOMIC DNA]</scope>
    <source>
        <strain evidence="3 4">DSM 29328</strain>
    </source>
</reference>
<dbReference type="OrthoDB" id="9803916at2"/>
<dbReference type="PROSITE" id="PS51318">
    <property type="entry name" value="TAT"/>
    <property type="match status" value="1"/>
</dbReference>
<dbReference type="GO" id="GO:0042781">
    <property type="term" value="F:3'-tRNA processing endoribonuclease activity"/>
    <property type="evidence" value="ECO:0007669"/>
    <property type="project" value="TreeGrafter"/>
</dbReference>
<evidence type="ECO:0000313" key="3">
    <source>
        <dbReference type="EMBL" id="PRY26903.1"/>
    </source>
</evidence>
<gene>
    <name evidence="3" type="ORF">CLV78_1011008</name>
</gene>
<feature type="compositionally biased region" description="Basic and acidic residues" evidence="1">
    <location>
        <begin position="1"/>
        <end position="10"/>
    </location>
</feature>
<dbReference type="InterPro" id="IPR036866">
    <property type="entry name" value="RibonucZ/Hydroxyglut_hydro"/>
</dbReference>
<evidence type="ECO:0000256" key="1">
    <source>
        <dbReference type="SAM" id="MobiDB-lite"/>
    </source>
</evidence>
<name>A0A2T0S0S8_9RHOB</name>
<feature type="domain" description="tRNase Z endonuclease" evidence="2">
    <location>
        <begin position="121"/>
        <end position="174"/>
    </location>
</feature>
<dbReference type="NCBIfam" id="NF041257">
    <property type="entry name" value="GntH_guanitoxin"/>
    <property type="match status" value="1"/>
</dbReference>
<dbReference type="InterPro" id="IPR006311">
    <property type="entry name" value="TAT_signal"/>
</dbReference>
<dbReference type="SUPFAM" id="SSF56281">
    <property type="entry name" value="Metallo-hydrolase/oxidoreductase"/>
    <property type="match status" value="1"/>
</dbReference>
<accession>A0A2T0S0S8</accession>
<dbReference type="Gene3D" id="3.60.15.10">
    <property type="entry name" value="Ribonuclease Z/Hydroxyacylglutathione hydrolase-like"/>
    <property type="match status" value="1"/>
</dbReference>